<feature type="signal peptide" evidence="9">
    <location>
        <begin position="1"/>
        <end position="23"/>
    </location>
</feature>
<comment type="caution">
    <text evidence="11">The sequence shown here is derived from an EMBL/GenBank/DDBJ whole genome shotgun (WGS) entry which is preliminary data.</text>
</comment>
<evidence type="ECO:0000259" key="10">
    <source>
        <dbReference type="Pfam" id="PF03918"/>
    </source>
</evidence>
<evidence type="ECO:0000256" key="7">
    <source>
        <dbReference type="ARBA" id="ARBA00037230"/>
    </source>
</evidence>
<keyword evidence="5" id="KW-0201">Cytochrome c-type biogenesis</keyword>
<keyword evidence="12" id="KW-1185">Reference proteome</keyword>
<dbReference type="OrthoDB" id="9804975at2"/>
<dbReference type="EMBL" id="SNYW01000007">
    <property type="protein sequence ID" value="TDQ83144.1"/>
    <property type="molecule type" value="Genomic_DNA"/>
</dbReference>
<dbReference type="PANTHER" id="PTHR47870:SF1">
    <property type="entry name" value="CYTOCHROME C-TYPE BIOGENESIS PROTEIN CCMH"/>
    <property type="match status" value="1"/>
</dbReference>
<keyword evidence="2 9" id="KW-0349">Heme</keyword>
<evidence type="ECO:0000256" key="5">
    <source>
        <dbReference type="ARBA" id="ARBA00022748"/>
    </source>
</evidence>
<keyword evidence="4 9" id="KW-0732">Signal</keyword>
<dbReference type="InterPro" id="IPR051263">
    <property type="entry name" value="C-type_cytochrome_biogenesis"/>
</dbReference>
<dbReference type="CDD" id="cd16378">
    <property type="entry name" value="CcmH_N"/>
    <property type="match status" value="1"/>
</dbReference>
<evidence type="ECO:0000313" key="11">
    <source>
        <dbReference type="EMBL" id="TDQ83144.1"/>
    </source>
</evidence>
<feature type="chain" id="PRO_5020940812" description="Cytochrome c-type biogenesis protein" evidence="9">
    <location>
        <begin position="24"/>
        <end position="159"/>
    </location>
</feature>
<dbReference type="RefSeq" id="WP_133612927.1">
    <property type="nucleotide sequence ID" value="NZ_SNYW01000007.1"/>
</dbReference>
<evidence type="ECO:0000256" key="3">
    <source>
        <dbReference type="ARBA" id="ARBA00022723"/>
    </source>
</evidence>
<dbReference type="GO" id="GO:0046872">
    <property type="term" value="F:metal ion binding"/>
    <property type="evidence" value="ECO:0007669"/>
    <property type="project" value="UniProtKB-KW"/>
</dbReference>
<proteinExistence type="inferred from homology"/>
<dbReference type="AlphaFoldDB" id="A0A4R6WPM4"/>
<keyword evidence="6 9" id="KW-0408">Iron</keyword>
<protein>
    <recommendedName>
        <fullName evidence="9">Cytochrome c-type biogenesis protein</fullName>
    </recommendedName>
</protein>
<gene>
    <name evidence="11" type="ORF">A8950_1429</name>
</gene>
<keyword evidence="3 9" id="KW-0479">Metal-binding</keyword>
<dbReference type="Gene3D" id="1.10.8.640">
    <property type="entry name" value="Cytochrome C biogenesis protein"/>
    <property type="match status" value="1"/>
</dbReference>
<reference evidence="11 12" key="1">
    <citation type="submission" date="2019-03" db="EMBL/GenBank/DDBJ databases">
        <title>Genomic Encyclopedia of Type Strains, Phase III (KMG-III): the genomes of soil and plant-associated and newly described type strains.</title>
        <authorList>
            <person name="Whitman W."/>
        </authorList>
    </citation>
    <scope>NUCLEOTIDE SEQUENCE [LARGE SCALE GENOMIC DNA]</scope>
    <source>
        <strain evidence="11 12">CGMCC 1.7660</strain>
    </source>
</reference>
<dbReference type="FunFam" id="1.10.8.640:FF:000001">
    <property type="entry name" value="Cytochrome c-type biogenesis protein"/>
    <property type="match status" value="1"/>
</dbReference>
<dbReference type="InterPro" id="IPR038297">
    <property type="entry name" value="CcmH/CycL/NrfF/Ccl2_sf"/>
</dbReference>
<evidence type="ECO:0000256" key="4">
    <source>
        <dbReference type="ARBA" id="ARBA00022729"/>
    </source>
</evidence>
<dbReference type="Proteomes" id="UP000295783">
    <property type="component" value="Unassembled WGS sequence"/>
</dbReference>
<evidence type="ECO:0000256" key="8">
    <source>
        <dbReference type="ARBA" id="ARBA00060491"/>
    </source>
</evidence>
<evidence type="ECO:0000256" key="1">
    <source>
        <dbReference type="ARBA" id="ARBA00010342"/>
    </source>
</evidence>
<name>A0A4R6WPM4_9PROT</name>
<dbReference type="PANTHER" id="PTHR47870">
    <property type="entry name" value="CYTOCHROME C-TYPE BIOGENESIS PROTEIN CCMH"/>
    <property type="match status" value="1"/>
</dbReference>
<organism evidence="11 12">
    <name type="scientific">Dongia mobilis</name>
    <dbReference type="NCBI Taxonomy" id="578943"/>
    <lineage>
        <taxon>Bacteria</taxon>
        <taxon>Pseudomonadati</taxon>
        <taxon>Pseudomonadota</taxon>
        <taxon>Alphaproteobacteria</taxon>
        <taxon>Rhodospirillales</taxon>
        <taxon>Dongiaceae</taxon>
        <taxon>Dongia</taxon>
    </lineage>
</organism>
<dbReference type="GO" id="GO:0017004">
    <property type="term" value="P:cytochrome complex assembly"/>
    <property type="evidence" value="ECO:0007669"/>
    <property type="project" value="UniProtKB-KW"/>
</dbReference>
<comment type="function">
    <text evidence="7">Required for the biogenesis of c-type cytochromes. Possible subunit of a heme lyase.</text>
</comment>
<feature type="transmembrane region" description="Helical" evidence="9">
    <location>
        <begin position="105"/>
        <end position="126"/>
    </location>
</feature>
<evidence type="ECO:0000313" key="12">
    <source>
        <dbReference type="Proteomes" id="UP000295783"/>
    </source>
</evidence>
<accession>A0A4R6WPM4</accession>
<dbReference type="Pfam" id="PF03918">
    <property type="entry name" value="CcmH"/>
    <property type="match status" value="1"/>
</dbReference>
<feature type="domain" description="CcmH/CycL/Ccl2/NrfF N-terminal" evidence="10">
    <location>
        <begin position="13"/>
        <end position="149"/>
    </location>
</feature>
<keyword evidence="9" id="KW-0812">Transmembrane</keyword>
<keyword evidence="9" id="KW-0472">Membrane</keyword>
<dbReference type="GO" id="GO:0005886">
    <property type="term" value="C:plasma membrane"/>
    <property type="evidence" value="ECO:0007669"/>
    <property type="project" value="TreeGrafter"/>
</dbReference>
<comment type="similarity">
    <text evidence="1 9">Belongs to the CcmH/CycL/Ccl2/NrfF family.</text>
</comment>
<keyword evidence="9" id="KW-1133">Transmembrane helix</keyword>
<evidence type="ECO:0000256" key="6">
    <source>
        <dbReference type="ARBA" id="ARBA00023004"/>
    </source>
</evidence>
<dbReference type="InterPro" id="IPR005616">
    <property type="entry name" value="CcmH/CycL/Ccl2/NrfF_N"/>
</dbReference>
<evidence type="ECO:0000256" key="9">
    <source>
        <dbReference type="RuleBase" id="RU364112"/>
    </source>
</evidence>
<comment type="subcellular location">
    <subcellularLocation>
        <location evidence="8">Membrane</location>
        <topology evidence="8">Single-pass membrane protein</topology>
        <orientation evidence="8">Periplasmic side</orientation>
    </subcellularLocation>
</comment>
<sequence length="159" mass="17602">MKTARTGWLLPLICLVVALPALAVDVPLDDPALEERARHLMREVRCVVCQSQSIGESDAGIAVDLRRLIRAEIAAGKSDDEIRNFLVERYGDFVLFTPPFRAETMVLWIGPFVVLGLGLAFMIRFLRRRPSVAMPSSLDAEERQRIARALGKDGGENAA</sequence>
<evidence type="ECO:0000256" key="2">
    <source>
        <dbReference type="ARBA" id="ARBA00022617"/>
    </source>
</evidence>